<keyword evidence="3" id="KW-1185">Reference proteome</keyword>
<dbReference type="OrthoDB" id="419333at2759"/>
<gene>
    <name evidence="2" type="ORF">E2C01_072366</name>
</gene>
<evidence type="ECO:0000256" key="1">
    <source>
        <dbReference type="SAM" id="MobiDB-lite"/>
    </source>
</evidence>
<sequence>MADLPSPAGPSDVSATPVQAPPTDDKFDCISALLTGLMERLDEGAGPASSASSPPDFAGFQEVSSSECEDVPVTNTAVTKAMSVGGRLVDARLFYVNGLLCKALVPVVQCISDIGEKKGKPLHGYLDGLNSSLRLMTSVVNYLNHLRKEVARLHVHDPAMTDLCKWECEVGWDELFPFNVVKKCEEIHKTRKLGRPVFRPFWNRRLATFRQFSRRPGHYQQWRALPQRTGSRHHVRPFLGQRASQGRRTQRYSMPHRSTQ</sequence>
<feature type="region of interest" description="Disordered" evidence="1">
    <location>
        <begin position="1"/>
        <end position="26"/>
    </location>
</feature>
<dbReference type="AlphaFoldDB" id="A0A5B7I8S0"/>
<organism evidence="2 3">
    <name type="scientific">Portunus trituberculatus</name>
    <name type="common">Swimming crab</name>
    <name type="synonym">Neptunus trituberculatus</name>
    <dbReference type="NCBI Taxonomy" id="210409"/>
    <lineage>
        <taxon>Eukaryota</taxon>
        <taxon>Metazoa</taxon>
        <taxon>Ecdysozoa</taxon>
        <taxon>Arthropoda</taxon>
        <taxon>Crustacea</taxon>
        <taxon>Multicrustacea</taxon>
        <taxon>Malacostraca</taxon>
        <taxon>Eumalacostraca</taxon>
        <taxon>Eucarida</taxon>
        <taxon>Decapoda</taxon>
        <taxon>Pleocyemata</taxon>
        <taxon>Brachyura</taxon>
        <taxon>Eubrachyura</taxon>
        <taxon>Portunoidea</taxon>
        <taxon>Portunidae</taxon>
        <taxon>Portuninae</taxon>
        <taxon>Portunus</taxon>
    </lineage>
</organism>
<evidence type="ECO:0000313" key="3">
    <source>
        <dbReference type="Proteomes" id="UP000324222"/>
    </source>
</evidence>
<dbReference type="Proteomes" id="UP000324222">
    <property type="component" value="Unassembled WGS sequence"/>
</dbReference>
<comment type="caution">
    <text evidence="2">The sequence shown here is derived from an EMBL/GenBank/DDBJ whole genome shotgun (WGS) entry which is preliminary data.</text>
</comment>
<feature type="region of interest" description="Disordered" evidence="1">
    <location>
        <begin position="226"/>
        <end position="260"/>
    </location>
</feature>
<evidence type="ECO:0000313" key="2">
    <source>
        <dbReference type="EMBL" id="MPC77897.1"/>
    </source>
</evidence>
<accession>A0A5B7I8S0</accession>
<reference evidence="2 3" key="1">
    <citation type="submission" date="2019-05" db="EMBL/GenBank/DDBJ databases">
        <title>Another draft genome of Portunus trituberculatus and its Hox gene families provides insights of decapod evolution.</title>
        <authorList>
            <person name="Jeong J.-H."/>
            <person name="Song I."/>
            <person name="Kim S."/>
            <person name="Choi T."/>
            <person name="Kim D."/>
            <person name="Ryu S."/>
            <person name="Kim W."/>
        </authorList>
    </citation>
    <scope>NUCLEOTIDE SEQUENCE [LARGE SCALE GENOMIC DNA]</scope>
    <source>
        <tissue evidence="2">Muscle</tissue>
    </source>
</reference>
<name>A0A5B7I8S0_PORTR</name>
<dbReference type="EMBL" id="VSRR010047044">
    <property type="protein sequence ID" value="MPC77897.1"/>
    <property type="molecule type" value="Genomic_DNA"/>
</dbReference>
<proteinExistence type="predicted"/>
<protein>
    <submittedName>
        <fullName evidence="2">Uncharacterized protein</fullName>
    </submittedName>
</protein>